<dbReference type="Proteomes" id="UP000676967">
    <property type="component" value="Chromosome"/>
</dbReference>
<protein>
    <recommendedName>
        <fullName evidence="3">SIMPL domain-containing protein</fullName>
    </recommendedName>
</protein>
<reference evidence="1 2" key="1">
    <citation type="submission" date="2020-08" db="EMBL/GenBank/DDBJ databases">
        <title>Whole genome shotgun sequence of Actinoplanes ianthinogenes NBRC 13996.</title>
        <authorList>
            <person name="Komaki H."/>
            <person name="Tamura T."/>
        </authorList>
    </citation>
    <scope>NUCLEOTIDE SEQUENCE [LARGE SCALE GENOMIC DNA]</scope>
    <source>
        <strain evidence="1 2">NBRC 13996</strain>
    </source>
</reference>
<dbReference type="Gene3D" id="3.30.70.2970">
    <property type="entry name" value="Protein of unknown function (DUF541), domain 2"/>
    <property type="match status" value="1"/>
</dbReference>
<dbReference type="InterPro" id="IPR052022">
    <property type="entry name" value="26kDa_periplasmic_antigen"/>
</dbReference>
<dbReference type="EMBL" id="AP023356">
    <property type="protein sequence ID" value="BCJ42830.1"/>
    <property type="molecule type" value="Genomic_DNA"/>
</dbReference>
<gene>
    <name evidence="1" type="ORF">Aiant_34870</name>
</gene>
<sequence>MERLPVVVAKGEAVREVLPEQAIVHVESAAKGRSRESVLERLTERSAAIGAVLDQFAAAIERRESAGFHVRPQLKRRGEEVLAYHGVIATRVIVTDFTVLGDLLLRLGGEELTTVSGPWWRLRPETRAAAEVRQAAVADALRRAGEYAAAVGAQVDRLIEITDSFAESGYGMAAGSAGFRNLSAEDAGSLELQLEPELQTVQAQVRVTVTISEPTLPEPSPI</sequence>
<evidence type="ECO:0008006" key="3">
    <source>
        <dbReference type="Google" id="ProtNLM"/>
    </source>
</evidence>
<dbReference type="RefSeq" id="WP_189328540.1">
    <property type="nucleotide sequence ID" value="NZ_AP023356.1"/>
</dbReference>
<dbReference type="Pfam" id="PF04402">
    <property type="entry name" value="SIMPL"/>
    <property type="match status" value="1"/>
</dbReference>
<organism evidence="1 2">
    <name type="scientific">Actinoplanes ianthinogenes</name>
    <dbReference type="NCBI Taxonomy" id="122358"/>
    <lineage>
        <taxon>Bacteria</taxon>
        <taxon>Bacillati</taxon>
        <taxon>Actinomycetota</taxon>
        <taxon>Actinomycetes</taxon>
        <taxon>Micromonosporales</taxon>
        <taxon>Micromonosporaceae</taxon>
        <taxon>Actinoplanes</taxon>
    </lineage>
</organism>
<accession>A0ABN6CB92</accession>
<evidence type="ECO:0000313" key="1">
    <source>
        <dbReference type="EMBL" id="BCJ42830.1"/>
    </source>
</evidence>
<dbReference type="InterPro" id="IPR007497">
    <property type="entry name" value="SIMPL/DUF541"/>
</dbReference>
<dbReference type="PANTHER" id="PTHR34387">
    <property type="entry name" value="SLR1258 PROTEIN"/>
    <property type="match status" value="1"/>
</dbReference>
<dbReference type="PANTHER" id="PTHR34387:SF2">
    <property type="entry name" value="SLR1258 PROTEIN"/>
    <property type="match status" value="1"/>
</dbReference>
<name>A0ABN6CB92_9ACTN</name>
<evidence type="ECO:0000313" key="2">
    <source>
        <dbReference type="Proteomes" id="UP000676967"/>
    </source>
</evidence>
<keyword evidence="2" id="KW-1185">Reference proteome</keyword>
<dbReference type="Gene3D" id="3.30.110.170">
    <property type="entry name" value="Protein of unknown function (DUF541), domain 1"/>
    <property type="match status" value="1"/>
</dbReference>
<proteinExistence type="predicted"/>